<evidence type="ECO:0000313" key="3">
    <source>
        <dbReference type="EMBL" id="MBA8829203.1"/>
    </source>
</evidence>
<keyword evidence="3" id="KW-0808">Transferase</keyword>
<dbReference type="Proteomes" id="UP000524237">
    <property type="component" value="Unassembled WGS sequence"/>
</dbReference>
<comment type="similarity">
    <text evidence="1">Belongs to the ComF/GntX family.</text>
</comment>
<gene>
    <name evidence="3" type="ORF">FB555_001306</name>
</gene>
<dbReference type="Gene3D" id="3.40.50.2020">
    <property type="match status" value="1"/>
</dbReference>
<dbReference type="EMBL" id="JACGWU010000003">
    <property type="protein sequence ID" value="MBA8829203.1"/>
    <property type="molecule type" value="Genomic_DNA"/>
</dbReference>
<dbReference type="GO" id="GO:0016757">
    <property type="term" value="F:glycosyltransferase activity"/>
    <property type="evidence" value="ECO:0007669"/>
    <property type="project" value="UniProtKB-KW"/>
</dbReference>
<name>A0A7W3PPG2_9MICO</name>
<accession>A0A7W3PPG2</accession>
<dbReference type="InterPro" id="IPR051910">
    <property type="entry name" value="ComF/GntX_DNA_util-trans"/>
</dbReference>
<evidence type="ECO:0000259" key="2">
    <source>
        <dbReference type="Pfam" id="PF00156"/>
    </source>
</evidence>
<sequence>MTPPSTTSLSPLAPLAPRSPWSAPWSARWSGAWAASLAESANVGVLRRAGRDALAIVFPVSCAGCAAEDRVVCEQCCEDLEPRVRRVDIEASGRPTLAVWAGLPYDGPLAAVLHAFKESGRTNLGKILAIPLAAALRQALMALSPTEGVTLVCPPSTREAHRARGYVPLRVLARRLRVRPAALLVASKGRRDQSILGREERWQNLEGSLRVIAPDRAAAPSRFVVAPGDPSPQGRPLVGRRIILLDDVATTGATLHECARALRAAGATVLGAAVLAHTERRIPLLISPVLAPSPRSLSGMPLEIKTENSEMGAARELFGTLSAKLRDR</sequence>
<dbReference type="CDD" id="cd06223">
    <property type="entry name" value="PRTases_typeI"/>
    <property type="match status" value="1"/>
</dbReference>
<protein>
    <submittedName>
        <fullName evidence="3">Putative amidophosphoribosyltransferase</fullName>
    </submittedName>
</protein>
<feature type="domain" description="Phosphoribosyltransferase" evidence="2">
    <location>
        <begin position="215"/>
        <end position="277"/>
    </location>
</feature>
<dbReference type="RefSeq" id="WP_182484645.1">
    <property type="nucleotide sequence ID" value="NZ_JACGWU010000003.1"/>
</dbReference>
<dbReference type="Pfam" id="PF00156">
    <property type="entry name" value="Pribosyltran"/>
    <property type="match status" value="1"/>
</dbReference>
<dbReference type="SUPFAM" id="SSF53271">
    <property type="entry name" value="PRTase-like"/>
    <property type="match status" value="1"/>
</dbReference>
<keyword evidence="4" id="KW-1185">Reference proteome</keyword>
<dbReference type="InterPro" id="IPR029057">
    <property type="entry name" value="PRTase-like"/>
</dbReference>
<proteinExistence type="inferred from homology"/>
<dbReference type="AlphaFoldDB" id="A0A7W3PPG2"/>
<comment type="caution">
    <text evidence="3">The sequence shown here is derived from an EMBL/GenBank/DDBJ whole genome shotgun (WGS) entry which is preliminary data.</text>
</comment>
<dbReference type="PANTHER" id="PTHR47505:SF1">
    <property type="entry name" value="DNA UTILIZATION PROTEIN YHGH"/>
    <property type="match status" value="1"/>
</dbReference>
<evidence type="ECO:0000313" key="4">
    <source>
        <dbReference type="Proteomes" id="UP000524237"/>
    </source>
</evidence>
<reference evidence="3 4" key="1">
    <citation type="submission" date="2020-07" db="EMBL/GenBank/DDBJ databases">
        <title>Sequencing the genomes of 1000 actinobacteria strains.</title>
        <authorList>
            <person name="Klenk H.-P."/>
        </authorList>
    </citation>
    <scope>NUCLEOTIDE SEQUENCE [LARGE SCALE GENOMIC DNA]</scope>
    <source>
        <strain evidence="3 4">DSM 23737</strain>
    </source>
</reference>
<evidence type="ECO:0000256" key="1">
    <source>
        <dbReference type="ARBA" id="ARBA00008007"/>
    </source>
</evidence>
<organism evidence="3 4">
    <name type="scientific">Alpinimonas psychrophila</name>
    <dbReference type="NCBI Taxonomy" id="748908"/>
    <lineage>
        <taxon>Bacteria</taxon>
        <taxon>Bacillati</taxon>
        <taxon>Actinomycetota</taxon>
        <taxon>Actinomycetes</taxon>
        <taxon>Micrococcales</taxon>
        <taxon>Microbacteriaceae</taxon>
        <taxon>Alpinimonas</taxon>
    </lineage>
</organism>
<dbReference type="InterPro" id="IPR000836">
    <property type="entry name" value="PRTase_dom"/>
</dbReference>
<keyword evidence="3" id="KW-0328">Glycosyltransferase</keyword>
<dbReference type="PANTHER" id="PTHR47505">
    <property type="entry name" value="DNA UTILIZATION PROTEIN YHGH"/>
    <property type="match status" value="1"/>
</dbReference>